<evidence type="ECO:0000313" key="1">
    <source>
        <dbReference type="EMBL" id="CDW77942.1"/>
    </source>
</evidence>
<dbReference type="Proteomes" id="UP000039865">
    <property type="component" value="Unassembled WGS sequence"/>
</dbReference>
<dbReference type="EMBL" id="CCKQ01006625">
    <property type="protein sequence ID" value="CDW77942.1"/>
    <property type="molecule type" value="Genomic_DNA"/>
</dbReference>
<accession>A0A078A8S4</accession>
<name>A0A078A8S4_STYLE</name>
<gene>
    <name evidence="1" type="primary">Contig15101.g16097</name>
    <name evidence="1" type="ORF">STYLEM_6911</name>
</gene>
<dbReference type="InParanoid" id="A0A078A8S4"/>
<sequence>MSITPTHVPKPLRLKQTNQNKENLQFKAFYSTKDFAVIQKIITKAEKSKQIQKKRCQSASSSISLSDIIEAYKKVMMKMNIEILNETHYYAMIIKLSLNQHGKTWRECLQYEMKQYKTMTIKKYFCRWIEKYIQTYREQENRSMINSQNHSQMIKLESERQLMSTIKQQLTPLSQNSALFDISSQNRSHPQLFTNNVLQETEFLKNIINLSGQSQFIKMKPDYQRNSQLGHLLDQNTTAKNALLTTAMTPQLSKQDLKITYEPTQTELRSLERNYQKRKKENALVTMGKFMMKQLKFYSFANSDPSIHLQKAYRRWNYHSQIMTQLIVKKELFINKWMKAYEHYNFKAQKKVFKGILETGAKLKVVQQIELQVRDNFESRLTNLIFFQWVEKFNRRVQYRNNLFKATQCWAKNSQSKHLALWKCFVGQQKDTKMKFRNFQMINIVKTFLQNGVPRKLYKDQQTFGDQFQTLVVIRKLKSLDQVEFDQTIYLYVNDEEMLQNDSFMERLYLKQNLDEGKARWQGYSHQQLTLKQRMFCFQKKNSYKIIDKVMASLFKNYRHRTISFKNNTTAKLFHNQNLYVKTLVSLEHNRRLQKAQRLFLNSKMHHLVIFYKRRILYSLSNLAQKRKQNRALETYLYEQKSKTLDLLRNGVQIQKYLQRCNKKGQQLYKKNLKQRFIVFLRESLYEIEMRKQLYSQLLEESYYARMARLFRGFIVNRQQKIIRREQTEICKQISNENKKRLSLNILRYSTNQNQQIRQKICNYEQNLKYEMFQYLKYSVQKVQQLRESYYDYIVDKSRLKATLMLVHWQNKTIQRSFRRQTLNQRIEYFQKHRFFRNYNRLKTIKGYYEQKLQIFELFQLKRKQYSVIQGILQYINSDSHLNDKKAKHHNRQILIIKAFAILKRQRDIRRIGIFIEASLLQDKLRKFYNIWQASYLNSQANQEARQYLQSKKQRRLFKAWKNTAQTSQKQRLNKSLAAYQYENGLKYRFINLLRHNIEINRNQQHELQMLDVKAYWFKLMKLFNEWKQQTYDKKILQQKQFTLEMYLKQKMVSVYYQNMRKAFRYQLILKNHYQNQDVTILRKYFKILKHGYKSTKIGNYLSQESDMHHSKTLVQKSYQSLLSYARYKKQRKIKSLQSSIWHFKRMIHAFLEQLRFEVQHKQTLSEKQHLVKYSKNETLVRKTFAFWLKEQRFQVNQRNAKLYRKKKSFSKFRSQLSIKKVEKEARQMKELEVIELLAYKLQKRAFYGFRMYKKFLTYKNGLEGLKLQYQARKWFDVWRTNYLHKGEFNYLNLGGGDGNYQNYNNDQTMNVSRY</sequence>
<evidence type="ECO:0000313" key="2">
    <source>
        <dbReference type="Proteomes" id="UP000039865"/>
    </source>
</evidence>
<reference evidence="1 2" key="1">
    <citation type="submission" date="2014-06" db="EMBL/GenBank/DDBJ databases">
        <authorList>
            <person name="Swart Estienne"/>
        </authorList>
    </citation>
    <scope>NUCLEOTIDE SEQUENCE [LARGE SCALE GENOMIC DNA]</scope>
    <source>
        <strain evidence="1 2">130c</strain>
    </source>
</reference>
<dbReference type="OrthoDB" id="10691662at2759"/>
<protein>
    <recommendedName>
        <fullName evidence="3">Sfi1 spindle body domain-containing protein</fullName>
    </recommendedName>
</protein>
<proteinExistence type="predicted"/>
<evidence type="ECO:0008006" key="3">
    <source>
        <dbReference type="Google" id="ProtNLM"/>
    </source>
</evidence>
<organism evidence="1 2">
    <name type="scientific">Stylonychia lemnae</name>
    <name type="common">Ciliate</name>
    <dbReference type="NCBI Taxonomy" id="5949"/>
    <lineage>
        <taxon>Eukaryota</taxon>
        <taxon>Sar</taxon>
        <taxon>Alveolata</taxon>
        <taxon>Ciliophora</taxon>
        <taxon>Intramacronucleata</taxon>
        <taxon>Spirotrichea</taxon>
        <taxon>Stichotrichia</taxon>
        <taxon>Sporadotrichida</taxon>
        <taxon>Oxytrichidae</taxon>
        <taxon>Stylonychinae</taxon>
        <taxon>Stylonychia</taxon>
    </lineage>
</organism>
<keyword evidence="2" id="KW-1185">Reference proteome</keyword>
<dbReference type="OMA" id="FNIFETW"/>